<dbReference type="EMBL" id="OL678030">
    <property type="protein sequence ID" value="UZZ44136.1"/>
    <property type="molecule type" value="Genomic_DNA"/>
</dbReference>
<evidence type="ECO:0000256" key="8">
    <source>
        <dbReference type="ARBA" id="ARBA00049551"/>
    </source>
</evidence>
<evidence type="ECO:0000256" key="4">
    <source>
        <dbReference type="ARBA" id="ARBA00022448"/>
    </source>
</evidence>
<evidence type="ECO:0000256" key="7">
    <source>
        <dbReference type="ARBA" id="ARBA00023136"/>
    </source>
</evidence>
<comment type="function">
    <text evidence="9">Core subunit of the mitochondrial membrane respiratory chain NADH dehydrogenase (Complex I) which catalyzes electron transfer from NADH through the respiratory chain, using ubiquinone as an electron acceptor. Essential for the catalytic activity of complex I.</text>
</comment>
<keyword evidence="9" id="KW-0520">NAD</keyword>
<organism evidence="10">
    <name type="scientific">Marilia sp. XG-2021</name>
    <dbReference type="NCBI Taxonomy" id="2996736"/>
    <lineage>
        <taxon>Eukaryota</taxon>
        <taxon>Metazoa</taxon>
        <taxon>Ecdysozoa</taxon>
        <taxon>Arthropoda</taxon>
        <taxon>Hexapoda</taxon>
        <taxon>Insecta</taxon>
        <taxon>Pterygota</taxon>
        <taxon>Neoptera</taxon>
        <taxon>Endopterygota</taxon>
        <taxon>Trichoptera</taxon>
        <taxon>Integripalpia</taxon>
        <taxon>Brevitentoria</taxon>
        <taxon>Leptoceroidea</taxon>
        <taxon>Odontoceridae</taxon>
        <taxon>Odontocerinae</taxon>
        <taxon>Marilia</taxon>
    </lineage>
</organism>
<keyword evidence="9" id="KW-0830">Ubiquinone</keyword>
<feature type="transmembrane region" description="Helical" evidence="9">
    <location>
        <begin position="57"/>
        <end position="79"/>
    </location>
</feature>
<gene>
    <name evidence="10" type="primary">ND3</name>
</gene>
<accession>A0A9E8RT57</accession>
<keyword evidence="7 9" id="KW-0472">Membrane</keyword>
<dbReference type="EC" id="7.1.1.2" evidence="9"/>
<feature type="transmembrane region" description="Helical" evidence="9">
    <location>
        <begin position="85"/>
        <end position="105"/>
    </location>
</feature>
<evidence type="ECO:0000256" key="5">
    <source>
        <dbReference type="ARBA" id="ARBA00022692"/>
    </source>
</evidence>
<dbReference type="GO" id="GO:0030964">
    <property type="term" value="C:NADH dehydrogenase complex"/>
    <property type="evidence" value="ECO:0007669"/>
    <property type="project" value="TreeGrafter"/>
</dbReference>
<evidence type="ECO:0000256" key="6">
    <source>
        <dbReference type="ARBA" id="ARBA00022989"/>
    </source>
</evidence>
<dbReference type="InterPro" id="IPR038430">
    <property type="entry name" value="NDAH_ubi_oxred_su3_sf"/>
</dbReference>
<evidence type="ECO:0000256" key="3">
    <source>
        <dbReference type="ARBA" id="ARBA00021007"/>
    </source>
</evidence>
<keyword evidence="4 9" id="KW-0813">Transport</keyword>
<dbReference type="PANTHER" id="PTHR11058">
    <property type="entry name" value="NADH-UBIQUINONE OXIDOREDUCTASE CHAIN 3"/>
    <property type="match status" value="1"/>
</dbReference>
<dbReference type="Pfam" id="PF00507">
    <property type="entry name" value="Oxidored_q4"/>
    <property type="match status" value="1"/>
</dbReference>
<comment type="similarity">
    <text evidence="2 9">Belongs to the complex I subunit 3 family.</text>
</comment>
<dbReference type="PANTHER" id="PTHR11058:SF9">
    <property type="entry name" value="NADH-UBIQUINONE OXIDOREDUCTASE CHAIN 3"/>
    <property type="match status" value="1"/>
</dbReference>
<sequence>MYNISFSIFTISLILILLLMILFLTSKKKNNNFHNLSTFECGFNPISLARMPFSIHFFMMTIIFLIFDVEISLVMPLILCLSNSSLIYWFSLNSFFFYLLLFGLFHEWNQNMLKWTN</sequence>
<keyword evidence="9 10" id="KW-0496">Mitochondrion</keyword>
<evidence type="ECO:0000256" key="1">
    <source>
        <dbReference type="ARBA" id="ARBA00004370"/>
    </source>
</evidence>
<dbReference type="GO" id="GO:0008137">
    <property type="term" value="F:NADH dehydrogenase (ubiquinone) activity"/>
    <property type="evidence" value="ECO:0007669"/>
    <property type="project" value="UniProtKB-UniRule"/>
</dbReference>
<feature type="transmembrane region" description="Helical" evidence="9">
    <location>
        <begin position="6"/>
        <end position="24"/>
    </location>
</feature>
<keyword evidence="6 9" id="KW-1133">Transmembrane helix</keyword>
<keyword evidence="9" id="KW-1278">Translocase</keyword>
<name>A0A9E8RT57_9NEOP</name>
<comment type="subcellular location">
    <subcellularLocation>
        <location evidence="1">Membrane</location>
    </subcellularLocation>
    <subcellularLocation>
        <location evidence="9">Mitochondrion membrane</location>
        <topology evidence="9">Multi-pass membrane protein</topology>
    </subcellularLocation>
</comment>
<evidence type="ECO:0000313" key="10">
    <source>
        <dbReference type="EMBL" id="UZZ44136.1"/>
    </source>
</evidence>
<dbReference type="Gene3D" id="1.20.58.1610">
    <property type="entry name" value="NADH:ubiquinone/plastoquinone oxidoreductase, chain 3"/>
    <property type="match status" value="1"/>
</dbReference>
<protein>
    <recommendedName>
        <fullName evidence="3 9">NADH-ubiquinone oxidoreductase chain 3</fullName>
        <ecNumber evidence="9">7.1.1.2</ecNumber>
    </recommendedName>
</protein>
<keyword evidence="9" id="KW-0679">Respiratory chain</keyword>
<comment type="catalytic activity">
    <reaction evidence="8 9">
        <text>a ubiquinone + NADH + 5 H(+)(in) = a ubiquinol + NAD(+) + 4 H(+)(out)</text>
        <dbReference type="Rhea" id="RHEA:29091"/>
        <dbReference type="Rhea" id="RHEA-COMP:9565"/>
        <dbReference type="Rhea" id="RHEA-COMP:9566"/>
        <dbReference type="ChEBI" id="CHEBI:15378"/>
        <dbReference type="ChEBI" id="CHEBI:16389"/>
        <dbReference type="ChEBI" id="CHEBI:17976"/>
        <dbReference type="ChEBI" id="CHEBI:57540"/>
        <dbReference type="ChEBI" id="CHEBI:57945"/>
        <dbReference type="EC" id="7.1.1.2"/>
    </reaction>
</comment>
<dbReference type="InterPro" id="IPR000440">
    <property type="entry name" value="NADH_UbQ/plastoQ_OxRdtase_su3"/>
</dbReference>
<reference evidence="10" key="2">
    <citation type="journal article" date="2022" name="Syst. Entomol.">
        <title>Massive gene rearrangements of mitochondrial genomes and implications for the phylogeny of Trichoptera (Insecta).</title>
        <authorList>
            <person name="Ge X."/>
            <person name="Peng L."/>
            <person name="Vogler A.P."/>
            <person name="Morse J.C."/>
            <person name="Yang L."/>
            <person name="Sun C."/>
            <person name="Wang B."/>
        </authorList>
    </citation>
    <scope>NUCLEOTIDE SEQUENCE</scope>
</reference>
<keyword evidence="5 9" id="KW-0812">Transmembrane</keyword>
<geneLocation type="mitochondrion" evidence="10"/>
<proteinExistence type="inferred from homology"/>
<evidence type="ECO:0000256" key="2">
    <source>
        <dbReference type="ARBA" id="ARBA00008472"/>
    </source>
</evidence>
<reference evidence="10" key="1">
    <citation type="submission" date="2021-11" db="EMBL/GenBank/DDBJ databases">
        <authorList>
            <person name="Ge X.-Y."/>
            <person name="Peng L."/>
            <person name="Sun C.-H."/>
            <person name="Wang B.-X."/>
        </authorList>
    </citation>
    <scope>NUCLEOTIDE SEQUENCE</scope>
</reference>
<dbReference type="AlphaFoldDB" id="A0A9E8RT57"/>
<keyword evidence="9" id="KW-0249">Electron transport</keyword>
<evidence type="ECO:0000256" key="9">
    <source>
        <dbReference type="RuleBase" id="RU003640"/>
    </source>
</evidence>
<dbReference type="GO" id="GO:0031966">
    <property type="term" value="C:mitochondrial membrane"/>
    <property type="evidence" value="ECO:0007669"/>
    <property type="project" value="UniProtKB-SubCell"/>
</dbReference>